<evidence type="ECO:0000313" key="5">
    <source>
        <dbReference type="Proteomes" id="UP000472265"/>
    </source>
</evidence>
<dbReference type="Ensembl" id="ENSSAUT00010062005.1">
    <property type="protein sequence ID" value="ENSSAUP00010059097.1"/>
    <property type="gene ID" value="ENSSAUG00010024054.1"/>
</dbReference>
<name>A0A671YCY8_SPAAU</name>
<dbReference type="Pfam" id="PF00443">
    <property type="entry name" value="UCH"/>
    <property type="match status" value="1"/>
</dbReference>
<dbReference type="SUPFAM" id="SSF54001">
    <property type="entry name" value="Cysteine proteinases"/>
    <property type="match status" value="1"/>
</dbReference>
<comment type="similarity">
    <text evidence="1">Belongs to the peptidase C19 family.</text>
</comment>
<dbReference type="PANTHER" id="PTHR24006">
    <property type="entry name" value="UBIQUITIN CARBOXYL-TERMINAL HYDROLASE"/>
    <property type="match status" value="1"/>
</dbReference>
<feature type="domain" description="USP" evidence="3">
    <location>
        <begin position="231"/>
        <end position="540"/>
    </location>
</feature>
<dbReference type="GeneTree" id="ENSGT00940000167245"/>
<dbReference type="Gene3D" id="3.90.70.10">
    <property type="entry name" value="Cysteine proteinases"/>
    <property type="match status" value="1"/>
</dbReference>
<dbReference type="EC" id="3.4.19.12" evidence="1"/>
<dbReference type="InterPro" id="IPR001394">
    <property type="entry name" value="Peptidase_C19_UCH"/>
</dbReference>
<proteinExistence type="inferred from homology"/>
<keyword evidence="1" id="KW-0378">Hydrolase</keyword>
<dbReference type="Proteomes" id="UP000472265">
    <property type="component" value="Chromosome 2"/>
</dbReference>
<dbReference type="AlphaFoldDB" id="A0A671YCY8"/>
<dbReference type="InterPro" id="IPR050164">
    <property type="entry name" value="Peptidase_C19"/>
</dbReference>
<dbReference type="GO" id="GO:0004843">
    <property type="term" value="F:cysteine-type deubiquitinase activity"/>
    <property type="evidence" value="ECO:0007669"/>
    <property type="project" value="UniProtKB-UniRule"/>
</dbReference>
<dbReference type="InParanoid" id="A0A671YCY8"/>
<dbReference type="GO" id="GO:0016579">
    <property type="term" value="P:protein deubiquitination"/>
    <property type="evidence" value="ECO:0007669"/>
    <property type="project" value="InterPro"/>
</dbReference>
<dbReference type="GO" id="GO:0000082">
    <property type="term" value="P:G1/S transition of mitotic cell cycle"/>
    <property type="evidence" value="ECO:0007669"/>
    <property type="project" value="TreeGrafter"/>
</dbReference>
<evidence type="ECO:0000313" key="4">
    <source>
        <dbReference type="Ensembl" id="ENSSAUP00010059097.1"/>
    </source>
</evidence>
<reference evidence="4" key="2">
    <citation type="submission" date="2025-08" db="UniProtKB">
        <authorList>
            <consortium name="Ensembl"/>
        </authorList>
    </citation>
    <scope>IDENTIFICATION</scope>
</reference>
<organism evidence="4 5">
    <name type="scientific">Sparus aurata</name>
    <name type="common">Gilthead sea bream</name>
    <dbReference type="NCBI Taxonomy" id="8175"/>
    <lineage>
        <taxon>Eukaryota</taxon>
        <taxon>Metazoa</taxon>
        <taxon>Chordata</taxon>
        <taxon>Craniata</taxon>
        <taxon>Vertebrata</taxon>
        <taxon>Euteleostomi</taxon>
        <taxon>Actinopterygii</taxon>
        <taxon>Neopterygii</taxon>
        <taxon>Teleostei</taxon>
        <taxon>Neoteleostei</taxon>
        <taxon>Acanthomorphata</taxon>
        <taxon>Eupercaria</taxon>
        <taxon>Spariformes</taxon>
        <taxon>Sparidae</taxon>
        <taxon>Sparus</taxon>
    </lineage>
</organism>
<keyword evidence="1" id="KW-0645">Protease</keyword>
<dbReference type="PROSITE" id="PS50235">
    <property type="entry name" value="USP_3"/>
    <property type="match status" value="1"/>
</dbReference>
<feature type="compositionally biased region" description="Basic and acidic residues" evidence="2">
    <location>
        <begin position="19"/>
        <end position="29"/>
    </location>
</feature>
<reference evidence="4" key="3">
    <citation type="submission" date="2025-09" db="UniProtKB">
        <authorList>
            <consortium name="Ensembl"/>
        </authorList>
    </citation>
    <scope>IDENTIFICATION</scope>
</reference>
<evidence type="ECO:0000256" key="1">
    <source>
        <dbReference type="RuleBase" id="RU366025"/>
    </source>
</evidence>
<dbReference type="GO" id="GO:0006508">
    <property type="term" value="P:proteolysis"/>
    <property type="evidence" value="ECO:0007669"/>
    <property type="project" value="UniProtKB-KW"/>
</dbReference>
<protein>
    <recommendedName>
        <fullName evidence="1">Ubiquitin carboxyl-terminal hydrolase</fullName>
        <ecNumber evidence="1">3.4.19.12</ecNumber>
    </recommendedName>
</protein>
<dbReference type="GO" id="GO:0005634">
    <property type="term" value="C:nucleus"/>
    <property type="evidence" value="ECO:0007669"/>
    <property type="project" value="TreeGrafter"/>
</dbReference>
<dbReference type="PROSITE" id="PS00972">
    <property type="entry name" value="USP_1"/>
    <property type="match status" value="1"/>
</dbReference>
<feature type="compositionally biased region" description="Polar residues" evidence="2">
    <location>
        <begin position="8"/>
        <end position="18"/>
    </location>
</feature>
<keyword evidence="1" id="KW-0788">Thiol protease</keyword>
<evidence type="ECO:0000256" key="2">
    <source>
        <dbReference type="SAM" id="MobiDB-lite"/>
    </source>
</evidence>
<dbReference type="PANTHER" id="PTHR24006:SF915">
    <property type="entry name" value="UBIQUITIN CARBOXYL-TERMINAL HYDROLASE-RELATED"/>
    <property type="match status" value="1"/>
</dbReference>
<feature type="region of interest" description="Disordered" evidence="2">
    <location>
        <begin position="1"/>
        <end position="36"/>
    </location>
</feature>
<dbReference type="InterPro" id="IPR038765">
    <property type="entry name" value="Papain-like_cys_pep_sf"/>
</dbReference>
<gene>
    <name evidence="4" type="primary">LOC115597106</name>
</gene>
<dbReference type="PROSITE" id="PS00973">
    <property type="entry name" value="USP_2"/>
    <property type="match status" value="1"/>
</dbReference>
<dbReference type="InterPro" id="IPR028889">
    <property type="entry name" value="USP"/>
</dbReference>
<keyword evidence="1" id="KW-0833">Ubl conjugation pathway</keyword>
<accession>A0A671YCY8</accession>
<dbReference type="GO" id="GO:0005829">
    <property type="term" value="C:cytosol"/>
    <property type="evidence" value="ECO:0007669"/>
    <property type="project" value="TreeGrafter"/>
</dbReference>
<reference evidence="4" key="1">
    <citation type="submission" date="2021-04" db="EMBL/GenBank/DDBJ databases">
        <authorList>
            <consortium name="Wellcome Sanger Institute Data Sharing"/>
        </authorList>
    </citation>
    <scope>NUCLEOTIDE SEQUENCE [LARGE SCALE GENOMIC DNA]</scope>
</reference>
<keyword evidence="5" id="KW-1185">Reference proteome</keyword>
<dbReference type="InterPro" id="IPR018200">
    <property type="entry name" value="USP_CS"/>
</dbReference>
<evidence type="ECO:0000259" key="3">
    <source>
        <dbReference type="PROSITE" id="PS50235"/>
    </source>
</evidence>
<dbReference type="CDD" id="cd02257">
    <property type="entry name" value="Peptidase_C19"/>
    <property type="match status" value="1"/>
</dbReference>
<comment type="catalytic activity">
    <reaction evidence="1">
        <text>Thiol-dependent hydrolysis of ester, thioester, amide, peptide and isopeptide bonds formed by the C-terminal Gly of ubiquitin (a 76-residue protein attached to proteins as an intracellular targeting signal).</text>
        <dbReference type="EC" id="3.4.19.12"/>
    </reaction>
</comment>
<sequence length="541" mass="61283">MHKESEISYPSVTTNSFSESDKTNDKTSKIDSNVESMEIDSNVESMEIDSNVESMEINSNIDSMEIDSNVKSMEIDSNVDSMEIDSNVESMEIDLNVDSMEIDTNIKSPENDSNMESTENDSNVDCLQIDTVIESTEIDFNVESTNVQSTQAYSNVETSNPDFIFMSDYAKRYLKSQNVVYIKDVLPPDALKYRPYAQVCHNGSKQAESESVYGNLAGSRETLSTEKLVCLGLPNLAQTCYMNSTLQGLLTLTHFMQEVHNQHTVWNFHPQSELIRLFENVELCHSSTDRMEKKCVLFAFKKSIAELNSQFDDDSQKDVCEFLSCVLTKTRSLSVDLHQSAVNMGMTCTCPVNAHMAFQMLSTRSCMGCGLQSKSIKDYVNLSLDLAYRGSVSQFLQSYLKKNQLEYCCKSCSTQESSQQWSFVSLPNVLIIQLQRFTSTKSDNLRKLDIRVEITRELMLNSDSNTTEQTHYSLVSIISHLGSSAVSGHFICDGAYRQQESGDMTDRWLTYIDNIIKESTAKFICQLRQKTAYVLFYEKQQ</sequence>